<keyword evidence="4" id="KW-1185">Reference proteome</keyword>
<accession>A0AAD1X858</accession>
<proteinExistence type="predicted"/>
<feature type="compositionally biased region" description="Basic residues" evidence="2">
    <location>
        <begin position="93"/>
        <end position="111"/>
    </location>
</feature>
<comment type="caution">
    <text evidence="3">The sequence shown here is derived from an EMBL/GenBank/DDBJ whole genome shotgun (WGS) entry which is preliminary data.</text>
</comment>
<evidence type="ECO:0000256" key="1">
    <source>
        <dbReference type="SAM" id="Coils"/>
    </source>
</evidence>
<dbReference type="EMBL" id="CAMPGE010005607">
    <property type="protein sequence ID" value="CAI2364454.1"/>
    <property type="molecule type" value="Genomic_DNA"/>
</dbReference>
<dbReference type="Proteomes" id="UP001295684">
    <property type="component" value="Unassembled WGS sequence"/>
</dbReference>
<sequence>MNCNPTQDGQNLQSFHAKEKSLAHLSSNSKVFSGIANFSNNFIDANSRKPSRINSSNLAKENDQNRATEHGMYQKKEAEDPSQTQEPNEKLFQKKKSKRVAKSRRSKRTKTIRGVDIPKGQFYHNPTSGPMGLAENMDFRKQKGLSRQATFDSKNSKEKKISTITNNGECNGKELRIEGLMATQNSLSTKNSIVNRPLKIRNSGVKSEISENSDTGITLKSNIIHQPSFKNGNMKSTNQLCEAQILQSQLQGSEISDDTIEGIAINPTRVKRRLPKSPKANNASIPSSHITKIRSNSSNAIPSRPVSDQEVSSVASQEGPIIPSENRKNYGTKTRRTGFNKNYHSAQRSTKSSGHGHYRMSDSSGFLKAMKLNKNDKRMGHFSHNQRANTQGIHLLPSTNKFYRNTKRIDFSRRMHMMDRPLLIITFEGIIGVFHKENLWKDKNFKMITRSGSGPGLKLFCNYFQVVIFIKKNLRKNTVKIKEWLKAKKVPVDGIYGKREEGSEISEDYAQIYNDFMPRAGCNLDDSKKIAKGIILLNSVDHDSLNISSNHMLEKLIFKGSQKEGYSNNNAGAIASGFPYTISCNSTVKNESISNNDIHQKPKSMLDMPLTILFPHLLTEKAQEISMTTIFRVIISIAFLSLKKDSKVRGNYDKRVSSECTESFQREFCGFDLTNLCESHQSNNFFIKGERGGSSTHVSDSDTKVTRQKVKQSDSFNYSFEVTNSVKVNSSDDETSGPDSCSSVQTLGHEKPQFSDVPRKGMHGISSSQNLRMKQAKNAPFKSLNESHLSKVNWIIGFEEASARKIYDCLWINTEKINAIVKRKYKELIQIYTLKAQRDKKIKQMVPKNGMTSELYFKKKNNQISTVVSCILKDAGIIGNPIQSMMARNIRHFENISYLDFQKEGELKKSEKIKLTKEQEEREKAEKEYKEAKSILAQASRYKRVNNFILAFGFSENASLQTRSMLFTKTENEKEELENDEDFDLIKWFFGAKNTQS</sequence>
<feature type="region of interest" description="Disordered" evidence="2">
    <location>
        <begin position="41"/>
        <end position="111"/>
    </location>
</feature>
<keyword evidence="1" id="KW-0175">Coiled coil</keyword>
<reference evidence="3" key="1">
    <citation type="submission" date="2023-07" db="EMBL/GenBank/DDBJ databases">
        <authorList>
            <consortium name="AG Swart"/>
            <person name="Singh M."/>
            <person name="Singh A."/>
            <person name="Seah K."/>
            <person name="Emmerich C."/>
        </authorList>
    </citation>
    <scope>NUCLEOTIDE SEQUENCE</scope>
    <source>
        <strain evidence="3">DP1</strain>
    </source>
</reference>
<organism evidence="3 4">
    <name type="scientific">Euplotes crassus</name>
    <dbReference type="NCBI Taxonomy" id="5936"/>
    <lineage>
        <taxon>Eukaryota</taxon>
        <taxon>Sar</taxon>
        <taxon>Alveolata</taxon>
        <taxon>Ciliophora</taxon>
        <taxon>Intramacronucleata</taxon>
        <taxon>Spirotrichea</taxon>
        <taxon>Hypotrichia</taxon>
        <taxon>Euplotida</taxon>
        <taxon>Euplotidae</taxon>
        <taxon>Moneuplotes</taxon>
    </lineage>
</organism>
<feature type="coiled-coil region" evidence="1">
    <location>
        <begin position="908"/>
        <end position="942"/>
    </location>
</feature>
<evidence type="ECO:0000256" key="2">
    <source>
        <dbReference type="SAM" id="MobiDB-lite"/>
    </source>
</evidence>
<feature type="compositionally biased region" description="Polar residues" evidence="2">
    <location>
        <begin position="339"/>
        <end position="353"/>
    </location>
</feature>
<protein>
    <submittedName>
        <fullName evidence="3">Uncharacterized protein</fullName>
    </submittedName>
</protein>
<gene>
    <name evidence="3" type="ORF">ECRASSUSDP1_LOCUS5797</name>
</gene>
<dbReference type="AlphaFoldDB" id="A0AAD1X858"/>
<feature type="compositionally biased region" description="Basic and acidic residues" evidence="2">
    <location>
        <begin position="60"/>
        <end position="79"/>
    </location>
</feature>
<feature type="compositionally biased region" description="Polar residues" evidence="2">
    <location>
        <begin position="279"/>
        <end position="301"/>
    </location>
</feature>
<evidence type="ECO:0000313" key="3">
    <source>
        <dbReference type="EMBL" id="CAI2364454.1"/>
    </source>
</evidence>
<evidence type="ECO:0000313" key="4">
    <source>
        <dbReference type="Proteomes" id="UP001295684"/>
    </source>
</evidence>
<name>A0AAD1X858_EUPCR</name>
<feature type="region of interest" description="Disordered" evidence="2">
    <location>
        <begin position="267"/>
        <end position="360"/>
    </location>
</feature>